<accession>A0A6N2N2W6</accession>
<dbReference type="EMBL" id="CAADRP010002016">
    <property type="protein sequence ID" value="VFU59022.1"/>
    <property type="molecule type" value="Genomic_DNA"/>
</dbReference>
<sequence length="99" mass="11326">METTESELVIPLIKPNSSQLLIRESIMAREKIKIKKRKTPFLKTMFTVFPPPGFSIKITCLTDRVLSLWLLNFYAKIGAKSSICAGKIHTIVFMTFHHC</sequence>
<evidence type="ECO:0000313" key="1">
    <source>
        <dbReference type="EMBL" id="VFU59022.1"/>
    </source>
</evidence>
<name>A0A6N2N2W6_SALVM</name>
<organism evidence="1">
    <name type="scientific">Salix viminalis</name>
    <name type="common">Common osier</name>
    <name type="synonym">Basket willow</name>
    <dbReference type="NCBI Taxonomy" id="40686"/>
    <lineage>
        <taxon>Eukaryota</taxon>
        <taxon>Viridiplantae</taxon>
        <taxon>Streptophyta</taxon>
        <taxon>Embryophyta</taxon>
        <taxon>Tracheophyta</taxon>
        <taxon>Spermatophyta</taxon>
        <taxon>Magnoliopsida</taxon>
        <taxon>eudicotyledons</taxon>
        <taxon>Gunneridae</taxon>
        <taxon>Pentapetalae</taxon>
        <taxon>rosids</taxon>
        <taxon>fabids</taxon>
        <taxon>Malpighiales</taxon>
        <taxon>Salicaceae</taxon>
        <taxon>Saliceae</taxon>
        <taxon>Salix</taxon>
    </lineage>
</organism>
<gene>
    <name evidence="1" type="ORF">SVIM_LOCUS432596</name>
</gene>
<reference evidence="1" key="1">
    <citation type="submission" date="2019-03" db="EMBL/GenBank/DDBJ databases">
        <authorList>
            <person name="Mank J."/>
            <person name="Almeida P."/>
        </authorList>
    </citation>
    <scope>NUCLEOTIDE SEQUENCE</scope>
    <source>
        <strain evidence="1">78183</strain>
    </source>
</reference>
<protein>
    <submittedName>
        <fullName evidence="1">Uncharacterized protein</fullName>
    </submittedName>
</protein>
<dbReference type="AlphaFoldDB" id="A0A6N2N2W6"/>
<proteinExistence type="predicted"/>